<feature type="chain" id="PRO_5022871312" description="Prolyl oligopeptidase family serine peptidase" evidence="1">
    <location>
        <begin position="26"/>
        <end position="301"/>
    </location>
</feature>
<dbReference type="KEGG" id="bsol:FSW04_21775"/>
<dbReference type="InterPro" id="IPR005152">
    <property type="entry name" value="Lipase_secreted"/>
</dbReference>
<keyword evidence="3" id="KW-1185">Reference proteome</keyword>
<dbReference type="EMBL" id="CP042430">
    <property type="protein sequence ID" value="QEC49933.1"/>
    <property type="molecule type" value="Genomic_DNA"/>
</dbReference>
<sequence>MSRTSWSLLLALLAVLAPGAGTASAASTPRHGPAGAAFYTPPSKLPAGRHGALIWTRAYEGLGTPGTHPYLVGLSEGRSTLDIVRAAHALDPRISARKVIISGHSQGGHAALFAAALAPDWTPELGVRGTVAFAPVSHVDDQIPLTTGLTSPGGGLSGLISIIARGIAAVTPALDTNALLSDEALALYPQTLTQCLPELSTPASFGGQAPASIFRAGADLAPVAAALDAQDSSHLKIRTPLLIEQGAADTTVFPQFTAQLDTELKANGAKPVYRTYAGVDHGGVVTAAAKDATSWIAKRLR</sequence>
<name>A0A5B8U9T2_9ACTN</name>
<dbReference type="OrthoDB" id="9798122at2"/>
<dbReference type="PANTHER" id="PTHR34853:SF1">
    <property type="entry name" value="LIPASE 5"/>
    <property type="match status" value="1"/>
</dbReference>
<gene>
    <name evidence="2" type="ORF">FSW04_21775</name>
</gene>
<evidence type="ECO:0008006" key="4">
    <source>
        <dbReference type="Google" id="ProtNLM"/>
    </source>
</evidence>
<protein>
    <recommendedName>
        <fullName evidence="4">Prolyl oligopeptidase family serine peptidase</fullName>
    </recommendedName>
</protein>
<evidence type="ECO:0000313" key="3">
    <source>
        <dbReference type="Proteomes" id="UP000321805"/>
    </source>
</evidence>
<dbReference type="InterPro" id="IPR029058">
    <property type="entry name" value="AB_hydrolase_fold"/>
</dbReference>
<dbReference type="Pfam" id="PF03583">
    <property type="entry name" value="LIP"/>
    <property type="match status" value="1"/>
</dbReference>
<dbReference type="GO" id="GO:0016042">
    <property type="term" value="P:lipid catabolic process"/>
    <property type="evidence" value="ECO:0007669"/>
    <property type="project" value="InterPro"/>
</dbReference>
<dbReference type="AlphaFoldDB" id="A0A5B8U9T2"/>
<keyword evidence="1" id="KW-0732">Signal</keyword>
<reference evidence="2 3" key="1">
    <citation type="journal article" date="2018" name="J. Microbiol.">
        <title>Baekduia soli gen. nov., sp. nov., a novel bacterium isolated from the soil of Baekdu Mountain and proposal of a novel family name, Baekduiaceae fam. nov.</title>
        <authorList>
            <person name="An D.S."/>
            <person name="Siddiqi M.Z."/>
            <person name="Kim K.H."/>
            <person name="Yu H.S."/>
            <person name="Im W.T."/>
        </authorList>
    </citation>
    <scope>NUCLEOTIDE SEQUENCE [LARGE SCALE GENOMIC DNA]</scope>
    <source>
        <strain evidence="2 3">BR7-21</strain>
    </source>
</reference>
<dbReference type="Proteomes" id="UP000321805">
    <property type="component" value="Chromosome"/>
</dbReference>
<dbReference type="Gene3D" id="3.40.50.1820">
    <property type="entry name" value="alpha/beta hydrolase"/>
    <property type="match status" value="2"/>
</dbReference>
<evidence type="ECO:0000256" key="1">
    <source>
        <dbReference type="SAM" id="SignalP"/>
    </source>
</evidence>
<dbReference type="RefSeq" id="WP_146922298.1">
    <property type="nucleotide sequence ID" value="NZ_CP042430.1"/>
</dbReference>
<accession>A0A5B8U9T2</accession>
<dbReference type="PANTHER" id="PTHR34853">
    <property type="match status" value="1"/>
</dbReference>
<proteinExistence type="predicted"/>
<dbReference type="GO" id="GO:0004806">
    <property type="term" value="F:triacylglycerol lipase activity"/>
    <property type="evidence" value="ECO:0007669"/>
    <property type="project" value="InterPro"/>
</dbReference>
<dbReference type="SUPFAM" id="SSF53474">
    <property type="entry name" value="alpha/beta-Hydrolases"/>
    <property type="match status" value="1"/>
</dbReference>
<evidence type="ECO:0000313" key="2">
    <source>
        <dbReference type="EMBL" id="QEC49933.1"/>
    </source>
</evidence>
<feature type="signal peptide" evidence="1">
    <location>
        <begin position="1"/>
        <end position="25"/>
    </location>
</feature>
<organism evidence="2 3">
    <name type="scientific">Baekduia soli</name>
    <dbReference type="NCBI Taxonomy" id="496014"/>
    <lineage>
        <taxon>Bacteria</taxon>
        <taxon>Bacillati</taxon>
        <taxon>Actinomycetota</taxon>
        <taxon>Thermoleophilia</taxon>
        <taxon>Solirubrobacterales</taxon>
        <taxon>Baekduiaceae</taxon>
        <taxon>Baekduia</taxon>
    </lineage>
</organism>